<dbReference type="InterPro" id="IPR006566">
    <property type="entry name" value="FBD"/>
</dbReference>
<reference evidence="2" key="1">
    <citation type="journal article" date="2019" name="Science">
        <title>Mutation of a bHLH transcription factor allowed almond domestication.</title>
        <authorList>
            <person name="Sanchez-Perez R."/>
            <person name="Pavan S."/>
            <person name="Mazzeo R."/>
            <person name="Moldovan C."/>
            <person name="Aiese Cigliano R."/>
            <person name="Del Cueto J."/>
            <person name="Ricciardi F."/>
            <person name="Lotti C."/>
            <person name="Ricciardi L."/>
            <person name="Dicenta F."/>
            <person name="Lopez-Marques R.L."/>
            <person name="Lindberg Moller B."/>
        </authorList>
    </citation>
    <scope>NUCLEOTIDE SEQUENCE</scope>
</reference>
<proteinExistence type="predicted"/>
<gene>
    <name evidence="2" type="ORF">Prudu_019618</name>
</gene>
<dbReference type="Pfam" id="PF08387">
    <property type="entry name" value="FBD"/>
    <property type="match status" value="1"/>
</dbReference>
<name>A0A4Y1RTE3_PRUDU</name>
<accession>A0A4Y1RTE3</accession>
<feature type="non-terminal residue" evidence="2">
    <location>
        <position position="62"/>
    </location>
</feature>
<sequence>MEYWKLQNLDFIYQLEEVTIKLTKGSDGIEFARYILEHAEALEKMNLIYSPRQSDVIKKLNE</sequence>
<evidence type="ECO:0000259" key="1">
    <source>
        <dbReference type="Pfam" id="PF08387"/>
    </source>
</evidence>
<feature type="domain" description="FBD" evidence="1">
    <location>
        <begin position="14"/>
        <end position="47"/>
    </location>
</feature>
<protein>
    <recommendedName>
        <fullName evidence="1">FBD domain-containing protein</fullName>
    </recommendedName>
</protein>
<organism evidence="2">
    <name type="scientific">Prunus dulcis</name>
    <name type="common">Almond</name>
    <name type="synonym">Amygdalus dulcis</name>
    <dbReference type="NCBI Taxonomy" id="3755"/>
    <lineage>
        <taxon>Eukaryota</taxon>
        <taxon>Viridiplantae</taxon>
        <taxon>Streptophyta</taxon>
        <taxon>Embryophyta</taxon>
        <taxon>Tracheophyta</taxon>
        <taxon>Spermatophyta</taxon>
        <taxon>Magnoliopsida</taxon>
        <taxon>eudicotyledons</taxon>
        <taxon>Gunneridae</taxon>
        <taxon>Pentapetalae</taxon>
        <taxon>rosids</taxon>
        <taxon>fabids</taxon>
        <taxon>Rosales</taxon>
        <taxon>Rosaceae</taxon>
        <taxon>Amygdaloideae</taxon>
        <taxon>Amygdaleae</taxon>
        <taxon>Prunus</taxon>
    </lineage>
</organism>
<evidence type="ECO:0000313" key="2">
    <source>
        <dbReference type="EMBL" id="BBH07632.1"/>
    </source>
</evidence>
<dbReference type="AlphaFoldDB" id="A0A4Y1RTE3"/>
<dbReference type="EMBL" id="AP019303">
    <property type="protein sequence ID" value="BBH07632.1"/>
    <property type="molecule type" value="Genomic_DNA"/>
</dbReference>